<gene>
    <name evidence="3" type="ORF">D3H55_13830</name>
</gene>
<comment type="caution">
    <text evidence="3">The sequence shown here is derived from an EMBL/GenBank/DDBJ whole genome shotgun (WGS) entry which is preliminary data.</text>
</comment>
<evidence type="ECO:0000256" key="1">
    <source>
        <dbReference type="SAM" id="Coils"/>
    </source>
</evidence>
<proteinExistence type="predicted"/>
<feature type="coiled-coil region" evidence="1">
    <location>
        <begin position="15"/>
        <end position="56"/>
    </location>
</feature>
<reference evidence="3 4" key="1">
    <citation type="submission" date="2018-09" db="EMBL/GenBank/DDBJ databases">
        <title>Bacillus saliacetes sp. nov., isolated from Thai shrimp paste (Ka-pi).</title>
        <authorList>
            <person name="Daroonpunt R."/>
            <person name="Tanasupawat S."/>
            <person name="Yiamsombut S."/>
        </authorList>
    </citation>
    <scope>NUCLEOTIDE SEQUENCE [LARGE SCALE GENOMIC DNA]</scope>
    <source>
        <strain evidence="3 4">SKP7-4</strain>
    </source>
</reference>
<protein>
    <submittedName>
        <fullName evidence="3">Uncharacterized protein</fullName>
    </submittedName>
</protein>
<evidence type="ECO:0000313" key="4">
    <source>
        <dbReference type="Proteomes" id="UP000265801"/>
    </source>
</evidence>
<feature type="region of interest" description="Disordered" evidence="2">
    <location>
        <begin position="126"/>
        <end position="156"/>
    </location>
</feature>
<accession>A0A3A1QVH4</accession>
<sequence>MKINTTVHAENAAETKEFVCEIENLKQENEILKAELEELKLANQLLQERLSSHKGTDHPIGILDDFAVVLQGLLPLNSEDDNEEGVSLFGLIEKAESELAGHLHTDGNPGSRYVSEFLGQLWEEGEKAGGEDKKLSSCNESTSEDKEKREGTKGFD</sequence>
<dbReference type="Proteomes" id="UP000265801">
    <property type="component" value="Unassembled WGS sequence"/>
</dbReference>
<dbReference type="EMBL" id="QXIR01000018">
    <property type="protein sequence ID" value="RIW32343.1"/>
    <property type="molecule type" value="Genomic_DNA"/>
</dbReference>
<keyword evidence="1" id="KW-0175">Coiled coil</keyword>
<name>A0A3A1QVH4_9BACI</name>
<organism evidence="3 4">
    <name type="scientific">Bacillus salacetis</name>
    <dbReference type="NCBI Taxonomy" id="2315464"/>
    <lineage>
        <taxon>Bacteria</taxon>
        <taxon>Bacillati</taxon>
        <taxon>Bacillota</taxon>
        <taxon>Bacilli</taxon>
        <taxon>Bacillales</taxon>
        <taxon>Bacillaceae</taxon>
        <taxon>Bacillus</taxon>
    </lineage>
</organism>
<dbReference type="AlphaFoldDB" id="A0A3A1QVH4"/>
<evidence type="ECO:0000256" key="2">
    <source>
        <dbReference type="SAM" id="MobiDB-lite"/>
    </source>
</evidence>
<keyword evidence="4" id="KW-1185">Reference proteome</keyword>
<dbReference type="RefSeq" id="WP_119547598.1">
    <property type="nucleotide sequence ID" value="NZ_QXIR01000018.1"/>
</dbReference>
<feature type="compositionally biased region" description="Basic and acidic residues" evidence="2">
    <location>
        <begin position="126"/>
        <end position="135"/>
    </location>
</feature>
<evidence type="ECO:0000313" key="3">
    <source>
        <dbReference type="EMBL" id="RIW32343.1"/>
    </source>
</evidence>
<feature type="compositionally biased region" description="Basic and acidic residues" evidence="2">
    <location>
        <begin position="143"/>
        <end position="156"/>
    </location>
</feature>